<dbReference type="KEGG" id="hir:HETIRDRAFT_424505"/>
<protein>
    <submittedName>
        <fullName evidence="1">Uncharacterized protein</fullName>
    </submittedName>
</protein>
<dbReference type="RefSeq" id="XP_009541929.1">
    <property type="nucleotide sequence ID" value="XM_009543634.1"/>
</dbReference>
<evidence type="ECO:0000313" key="1">
    <source>
        <dbReference type="EMBL" id="ETW85034.1"/>
    </source>
</evidence>
<dbReference type="GeneID" id="20673971"/>
<name>W4KH40_HETIT</name>
<evidence type="ECO:0000313" key="2">
    <source>
        <dbReference type="Proteomes" id="UP000030671"/>
    </source>
</evidence>
<dbReference type="Proteomes" id="UP000030671">
    <property type="component" value="Unassembled WGS sequence"/>
</dbReference>
<dbReference type="HOGENOM" id="CLU_1180348_0_0_1"/>
<sequence length="235" mass="26823">MDPVPYVDFVPYVPQRYHCHQGDIPDQSVKEFAPFPPPGYPLDFGGLEALHKLTYSSLNTIIPLKEDIANRLLLRIVGTPFDTLHRVDHMENFRCLTRDSNNKAVYGPWDRSNVAEIGVNKCLVGVTIPWYIIKMPPLGKRKENARVLVRPWFGETDPYWHDPIPPPQLAEVYDHYKRLRNCLVAEKLQGHRRWVWSLATIVAQPLGHTNRSQVQAWLSSGGAVREGDNLTGLNP</sequence>
<gene>
    <name evidence="1" type="ORF">HETIRDRAFT_424505</name>
</gene>
<dbReference type="EMBL" id="KI925455">
    <property type="protein sequence ID" value="ETW85034.1"/>
    <property type="molecule type" value="Genomic_DNA"/>
</dbReference>
<dbReference type="InParanoid" id="W4KH40"/>
<reference evidence="1 2" key="1">
    <citation type="journal article" date="2012" name="New Phytol.">
        <title>Insight into trade-off between wood decay and parasitism from the genome of a fungal forest pathogen.</title>
        <authorList>
            <person name="Olson A."/>
            <person name="Aerts A."/>
            <person name="Asiegbu F."/>
            <person name="Belbahri L."/>
            <person name="Bouzid O."/>
            <person name="Broberg A."/>
            <person name="Canback B."/>
            <person name="Coutinho P.M."/>
            <person name="Cullen D."/>
            <person name="Dalman K."/>
            <person name="Deflorio G."/>
            <person name="van Diepen L.T."/>
            <person name="Dunand C."/>
            <person name="Duplessis S."/>
            <person name="Durling M."/>
            <person name="Gonthier P."/>
            <person name="Grimwood J."/>
            <person name="Fossdal C.G."/>
            <person name="Hansson D."/>
            <person name="Henrissat B."/>
            <person name="Hietala A."/>
            <person name="Himmelstrand K."/>
            <person name="Hoffmeister D."/>
            <person name="Hogberg N."/>
            <person name="James T.Y."/>
            <person name="Karlsson M."/>
            <person name="Kohler A."/>
            <person name="Kues U."/>
            <person name="Lee Y.H."/>
            <person name="Lin Y.C."/>
            <person name="Lind M."/>
            <person name="Lindquist E."/>
            <person name="Lombard V."/>
            <person name="Lucas S."/>
            <person name="Lunden K."/>
            <person name="Morin E."/>
            <person name="Murat C."/>
            <person name="Park J."/>
            <person name="Raffaello T."/>
            <person name="Rouze P."/>
            <person name="Salamov A."/>
            <person name="Schmutz J."/>
            <person name="Solheim H."/>
            <person name="Stahlberg J."/>
            <person name="Velez H."/>
            <person name="de Vries R.P."/>
            <person name="Wiebenga A."/>
            <person name="Woodward S."/>
            <person name="Yakovlev I."/>
            <person name="Garbelotto M."/>
            <person name="Martin F."/>
            <person name="Grigoriev I.V."/>
            <person name="Stenlid J."/>
        </authorList>
    </citation>
    <scope>NUCLEOTIDE SEQUENCE [LARGE SCALE GENOMIC DNA]</scope>
    <source>
        <strain evidence="1 2">TC 32-1</strain>
    </source>
</reference>
<proteinExistence type="predicted"/>
<organism evidence="1 2">
    <name type="scientific">Heterobasidion irregulare (strain TC 32-1)</name>
    <dbReference type="NCBI Taxonomy" id="747525"/>
    <lineage>
        <taxon>Eukaryota</taxon>
        <taxon>Fungi</taxon>
        <taxon>Dikarya</taxon>
        <taxon>Basidiomycota</taxon>
        <taxon>Agaricomycotina</taxon>
        <taxon>Agaricomycetes</taxon>
        <taxon>Russulales</taxon>
        <taxon>Bondarzewiaceae</taxon>
        <taxon>Heterobasidion</taxon>
        <taxon>Heterobasidion annosum species complex</taxon>
    </lineage>
</organism>
<keyword evidence="2" id="KW-1185">Reference proteome</keyword>
<dbReference type="AlphaFoldDB" id="W4KH40"/>
<accession>W4KH40</accession>